<accession>A0ABN3LCM1</accession>
<evidence type="ECO:0000256" key="1">
    <source>
        <dbReference type="SAM" id="SignalP"/>
    </source>
</evidence>
<sequence length="66" mass="6993">MCGRGRSGPDAQLRTVGGLLAASAALLAIPPTASAALAPHKTFFKENFDRAGRRVRVMTDRLTAVR</sequence>
<reference evidence="2 3" key="1">
    <citation type="journal article" date="2019" name="Int. J. Syst. Evol. Microbiol.">
        <title>The Global Catalogue of Microorganisms (GCM) 10K type strain sequencing project: providing services to taxonomists for standard genome sequencing and annotation.</title>
        <authorList>
            <consortium name="The Broad Institute Genomics Platform"/>
            <consortium name="The Broad Institute Genome Sequencing Center for Infectious Disease"/>
            <person name="Wu L."/>
            <person name="Ma J."/>
        </authorList>
    </citation>
    <scope>NUCLEOTIDE SEQUENCE [LARGE SCALE GENOMIC DNA]</scope>
    <source>
        <strain evidence="2 3">JCM 4395</strain>
    </source>
</reference>
<keyword evidence="1" id="KW-0732">Signal</keyword>
<feature type="chain" id="PRO_5046459248" evidence="1">
    <location>
        <begin position="36"/>
        <end position="66"/>
    </location>
</feature>
<name>A0ABN3LCM1_STRLO</name>
<dbReference type="EMBL" id="BAAASG010000004">
    <property type="protein sequence ID" value="GAA2479744.1"/>
    <property type="molecule type" value="Genomic_DNA"/>
</dbReference>
<dbReference type="Proteomes" id="UP001501777">
    <property type="component" value="Unassembled WGS sequence"/>
</dbReference>
<comment type="caution">
    <text evidence="2">The sequence shown here is derived from an EMBL/GenBank/DDBJ whole genome shotgun (WGS) entry which is preliminary data.</text>
</comment>
<keyword evidence="3" id="KW-1185">Reference proteome</keyword>
<gene>
    <name evidence="2" type="ORF">GCM10010276_15450</name>
</gene>
<proteinExistence type="predicted"/>
<evidence type="ECO:0000313" key="3">
    <source>
        <dbReference type="Proteomes" id="UP001501777"/>
    </source>
</evidence>
<evidence type="ECO:0000313" key="2">
    <source>
        <dbReference type="EMBL" id="GAA2479744.1"/>
    </source>
</evidence>
<organism evidence="2 3">
    <name type="scientific">Streptomyces longisporus</name>
    <dbReference type="NCBI Taxonomy" id="1948"/>
    <lineage>
        <taxon>Bacteria</taxon>
        <taxon>Bacillati</taxon>
        <taxon>Actinomycetota</taxon>
        <taxon>Actinomycetes</taxon>
        <taxon>Kitasatosporales</taxon>
        <taxon>Streptomycetaceae</taxon>
        <taxon>Streptomyces</taxon>
    </lineage>
</organism>
<protein>
    <submittedName>
        <fullName evidence="2">Uncharacterized protein</fullName>
    </submittedName>
</protein>
<feature type="signal peptide" evidence="1">
    <location>
        <begin position="1"/>
        <end position="35"/>
    </location>
</feature>